<keyword evidence="2 7" id="KW-0235">DNA replication</keyword>
<dbReference type="InterPro" id="IPR008047">
    <property type="entry name" value="MCM_4"/>
</dbReference>
<dbReference type="Gene3D" id="3.40.50.300">
    <property type="entry name" value="P-loop containing nucleotide triphosphate hydrolases"/>
    <property type="match status" value="1"/>
</dbReference>
<dbReference type="EC" id="3.6.4.12" evidence="7"/>
<accession>A0A0D3IXR2</accession>
<dbReference type="KEGG" id="ehx:EMIHUDRAFT_51597"/>
<dbReference type="OMA" id="ISDSMCE"/>
<evidence type="ECO:0000256" key="4">
    <source>
        <dbReference type="ARBA" id="ARBA00022840"/>
    </source>
</evidence>
<dbReference type="GO" id="GO:0005524">
    <property type="term" value="F:ATP binding"/>
    <property type="evidence" value="ECO:0007669"/>
    <property type="project" value="UniProtKB-UniRule"/>
</dbReference>
<dbReference type="GO" id="GO:0042555">
    <property type="term" value="C:MCM complex"/>
    <property type="evidence" value="ECO:0007669"/>
    <property type="project" value="UniProtKB-UniRule"/>
</dbReference>
<comment type="similarity">
    <text evidence="1 6">Belongs to the MCM family.</text>
</comment>
<feature type="domain" description="MCM C-terminal AAA(+) ATPase" evidence="8">
    <location>
        <begin position="71"/>
        <end position="272"/>
    </location>
</feature>
<dbReference type="InterPro" id="IPR001208">
    <property type="entry name" value="MCM_dom"/>
</dbReference>
<evidence type="ECO:0000256" key="3">
    <source>
        <dbReference type="ARBA" id="ARBA00022741"/>
    </source>
</evidence>
<dbReference type="Gene3D" id="2.40.50.140">
    <property type="entry name" value="Nucleic acid-binding proteins"/>
    <property type="match status" value="1"/>
</dbReference>
<evidence type="ECO:0000256" key="5">
    <source>
        <dbReference type="ARBA" id="ARBA00023125"/>
    </source>
</evidence>
<organism evidence="9 10">
    <name type="scientific">Emiliania huxleyi (strain CCMP1516)</name>
    <dbReference type="NCBI Taxonomy" id="280463"/>
    <lineage>
        <taxon>Eukaryota</taxon>
        <taxon>Haptista</taxon>
        <taxon>Haptophyta</taxon>
        <taxon>Prymnesiophyceae</taxon>
        <taxon>Isochrysidales</taxon>
        <taxon>Noelaerhabdaceae</taxon>
        <taxon>Emiliania</taxon>
    </lineage>
</organism>
<evidence type="ECO:0000256" key="2">
    <source>
        <dbReference type="ARBA" id="ARBA00022705"/>
    </source>
</evidence>
<dbReference type="AlphaFoldDB" id="A0A0D3IXR2"/>
<protein>
    <recommendedName>
        <fullName evidence="7">DNA replication licensing factor MCM4</fullName>
        <ecNumber evidence="7">3.6.4.12</ecNumber>
    </recommendedName>
</protein>
<dbReference type="PROSITE" id="PS00847">
    <property type="entry name" value="MCM_1"/>
    <property type="match status" value="1"/>
</dbReference>
<dbReference type="RefSeq" id="XP_005768476.1">
    <property type="nucleotide sequence ID" value="XM_005768419.1"/>
</dbReference>
<dbReference type="EnsemblProtists" id="EOD16047">
    <property type="protein sequence ID" value="EOD16047"/>
    <property type="gene ID" value="EMIHUDRAFT_51597"/>
</dbReference>
<reference evidence="10" key="1">
    <citation type="journal article" date="2013" name="Nature">
        <title>Pan genome of the phytoplankton Emiliania underpins its global distribution.</title>
        <authorList>
            <person name="Read B.A."/>
            <person name="Kegel J."/>
            <person name="Klute M.J."/>
            <person name="Kuo A."/>
            <person name="Lefebvre S.C."/>
            <person name="Maumus F."/>
            <person name="Mayer C."/>
            <person name="Miller J."/>
            <person name="Monier A."/>
            <person name="Salamov A."/>
            <person name="Young J."/>
            <person name="Aguilar M."/>
            <person name="Claverie J.M."/>
            <person name="Frickenhaus S."/>
            <person name="Gonzalez K."/>
            <person name="Herman E.K."/>
            <person name="Lin Y.C."/>
            <person name="Napier J."/>
            <person name="Ogata H."/>
            <person name="Sarno A.F."/>
            <person name="Shmutz J."/>
            <person name="Schroeder D."/>
            <person name="de Vargas C."/>
            <person name="Verret F."/>
            <person name="von Dassow P."/>
            <person name="Valentin K."/>
            <person name="Van de Peer Y."/>
            <person name="Wheeler G."/>
            <person name="Dacks J.B."/>
            <person name="Delwiche C.F."/>
            <person name="Dyhrman S.T."/>
            <person name="Glockner G."/>
            <person name="John U."/>
            <person name="Richards T."/>
            <person name="Worden A.Z."/>
            <person name="Zhang X."/>
            <person name="Grigoriev I.V."/>
            <person name="Allen A.E."/>
            <person name="Bidle K."/>
            <person name="Borodovsky M."/>
            <person name="Bowler C."/>
            <person name="Brownlee C."/>
            <person name="Cock J.M."/>
            <person name="Elias M."/>
            <person name="Gladyshev V.N."/>
            <person name="Groth M."/>
            <person name="Guda C."/>
            <person name="Hadaegh A."/>
            <person name="Iglesias-Rodriguez M.D."/>
            <person name="Jenkins J."/>
            <person name="Jones B.M."/>
            <person name="Lawson T."/>
            <person name="Leese F."/>
            <person name="Lindquist E."/>
            <person name="Lobanov A."/>
            <person name="Lomsadze A."/>
            <person name="Malik S.B."/>
            <person name="Marsh M.E."/>
            <person name="Mackinder L."/>
            <person name="Mock T."/>
            <person name="Mueller-Roeber B."/>
            <person name="Pagarete A."/>
            <person name="Parker M."/>
            <person name="Probert I."/>
            <person name="Quesneville H."/>
            <person name="Raines C."/>
            <person name="Rensing S.A."/>
            <person name="Riano-Pachon D.M."/>
            <person name="Richier S."/>
            <person name="Rokitta S."/>
            <person name="Shiraiwa Y."/>
            <person name="Soanes D.M."/>
            <person name="van der Giezen M."/>
            <person name="Wahlund T.M."/>
            <person name="Williams B."/>
            <person name="Wilson W."/>
            <person name="Wolfe G."/>
            <person name="Wurch L.L."/>
        </authorList>
    </citation>
    <scope>NUCLEOTIDE SEQUENCE</scope>
</reference>
<dbReference type="Proteomes" id="UP000013827">
    <property type="component" value="Unassembled WGS sequence"/>
</dbReference>
<dbReference type="STRING" id="2903.R1C1R9"/>
<dbReference type="GO" id="GO:0005634">
    <property type="term" value="C:nucleus"/>
    <property type="evidence" value="ECO:0007669"/>
    <property type="project" value="TreeGrafter"/>
</dbReference>
<sequence length="348" mass="38041">QTVSMCTWARLVDVCKPGDRVEVTGVYRASPVRSNPRHRSASSTCRAHLPRSLLGAFSEPRLQALAETPTLYEDLAQSLAPSVWELDDIKKGILLQLFGASHKVIDKESSGGSARKRGDVNVLLVGDPGTAKSQLLQYVAPRGIYTSGKGSSAVGLTAYVTKDPETKQFVLESGALVLSDHGVCCIDEFDKMSDGARSILHEAMEQQTVSAGIICSLNARTSVLAAANPINSKYDPKRSVVDNINLPPSLLSRFDLIYLVNESTDKRLAEHIVQLYQLDRTPAHAVVPQRTLMDYISYARREVHPKISDEAAQELIRAYLAMRNMSGNKNVISATPRQLEGLVRLSEA</sequence>
<keyword evidence="4 6" id="KW-0067">ATP-binding</keyword>
<evidence type="ECO:0000256" key="7">
    <source>
        <dbReference type="RuleBase" id="RU368062"/>
    </source>
</evidence>
<proteinExistence type="inferred from homology"/>
<dbReference type="GO" id="GO:0000727">
    <property type="term" value="P:double-strand break repair via break-induced replication"/>
    <property type="evidence" value="ECO:0007669"/>
    <property type="project" value="TreeGrafter"/>
</dbReference>
<dbReference type="PRINTS" id="PR01660">
    <property type="entry name" value="MCMPROTEIN4"/>
</dbReference>
<dbReference type="GO" id="GO:0006271">
    <property type="term" value="P:DNA strand elongation involved in DNA replication"/>
    <property type="evidence" value="ECO:0007669"/>
    <property type="project" value="TreeGrafter"/>
</dbReference>
<keyword evidence="10" id="KW-1185">Reference proteome</keyword>
<dbReference type="GO" id="GO:0017116">
    <property type="term" value="F:single-stranded DNA helicase activity"/>
    <property type="evidence" value="ECO:0007669"/>
    <property type="project" value="TreeGrafter"/>
</dbReference>
<dbReference type="Pfam" id="PF00493">
    <property type="entry name" value="MCM"/>
    <property type="match status" value="1"/>
</dbReference>
<evidence type="ECO:0000256" key="1">
    <source>
        <dbReference type="ARBA" id="ARBA00008010"/>
    </source>
</evidence>
<evidence type="ECO:0000256" key="6">
    <source>
        <dbReference type="RuleBase" id="RU004070"/>
    </source>
</evidence>
<dbReference type="FunFam" id="3.40.50.300:FF:002469">
    <property type="entry name" value="Cell division control protein 21"/>
    <property type="match status" value="1"/>
</dbReference>
<reference evidence="9" key="2">
    <citation type="submission" date="2024-10" db="UniProtKB">
        <authorList>
            <consortium name="EnsemblProtists"/>
        </authorList>
    </citation>
    <scope>IDENTIFICATION</scope>
</reference>
<dbReference type="SUPFAM" id="SSF52540">
    <property type="entry name" value="P-loop containing nucleoside triphosphate hydrolases"/>
    <property type="match status" value="1"/>
</dbReference>
<keyword evidence="7" id="KW-0378">Hydrolase</keyword>
<dbReference type="SMART" id="SM00350">
    <property type="entry name" value="MCM"/>
    <property type="match status" value="1"/>
</dbReference>
<name>A0A0D3IXR2_EMIH1</name>
<comment type="function">
    <text evidence="7">Acts as component of the MCM2-7 complex (MCM complex) which is the replicative helicase essential for 'once per cell cycle' DNA replication initiation and elongation in eukaryotic cells. The active ATPase sites in the MCM2-7 ring are formed through the interaction surfaces of two neighboring subunits such that a critical structure of a conserved arginine finger motif is provided in trans relative to the ATP-binding site of the Walker A box of the adjacent subunit. The six ATPase active sites, however, are likely to contribute differentially to the complex helicase activity.</text>
</comment>
<dbReference type="GeneID" id="17262152"/>
<comment type="subunit">
    <text evidence="7">Component of the MCM2-7 complex.</text>
</comment>
<dbReference type="InterPro" id="IPR031327">
    <property type="entry name" value="MCM"/>
</dbReference>
<dbReference type="HOGENOM" id="CLU_000995_7_2_1"/>
<evidence type="ECO:0000259" key="8">
    <source>
        <dbReference type="PROSITE" id="PS50051"/>
    </source>
</evidence>
<dbReference type="PANTHER" id="PTHR11630:SF66">
    <property type="entry name" value="DNA REPLICATION LICENSING FACTOR MCM4"/>
    <property type="match status" value="1"/>
</dbReference>
<keyword evidence="7" id="KW-0347">Helicase</keyword>
<dbReference type="GO" id="GO:0003697">
    <property type="term" value="F:single-stranded DNA binding"/>
    <property type="evidence" value="ECO:0007669"/>
    <property type="project" value="TreeGrafter"/>
</dbReference>
<dbReference type="InterPro" id="IPR012340">
    <property type="entry name" value="NA-bd_OB-fold"/>
</dbReference>
<keyword evidence="3 6" id="KW-0547">Nucleotide-binding</keyword>
<comment type="catalytic activity">
    <reaction evidence="7">
        <text>ATP + H2O = ADP + phosphate + H(+)</text>
        <dbReference type="Rhea" id="RHEA:13065"/>
        <dbReference type="ChEBI" id="CHEBI:15377"/>
        <dbReference type="ChEBI" id="CHEBI:15378"/>
        <dbReference type="ChEBI" id="CHEBI:30616"/>
        <dbReference type="ChEBI" id="CHEBI:43474"/>
        <dbReference type="ChEBI" id="CHEBI:456216"/>
        <dbReference type="EC" id="3.6.4.12"/>
    </reaction>
</comment>
<dbReference type="PRINTS" id="PR01657">
    <property type="entry name" value="MCMFAMILY"/>
</dbReference>
<dbReference type="PaxDb" id="2903-EOD16047"/>
<dbReference type="InterPro" id="IPR041562">
    <property type="entry name" value="MCM_lid"/>
</dbReference>
<dbReference type="GO" id="GO:0016787">
    <property type="term" value="F:hydrolase activity"/>
    <property type="evidence" value="ECO:0007669"/>
    <property type="project" value="UniProtKB-KW"/>
</dbReference>
<evidence type="ECO:0000313" key="9">
    <source>
        <dbReference type="EnsemblProtists" id="EOD16047"/>
    </source>
</evidence>
<evidence type="ECO:0000313" key="10">
    <source>
        <dbReference type="Proteomes" id="UP000013827"/>
    </source>
</evidence>
<dbReference type="InterPro" id="IPR018525">
    <property type="entry name" value="MCM_CS"/>
</dbReference>
<dbReference type="GO" id="GO:1902975">
    <property type="term" value="P:mitotic DNA replication initiation"/>
    <property type="evidence" value="ECO:0007669"/>
    <property type="project" value="TreeGrafter"/>
</dbReference>
<keyword evidence="5 6" id="KW-0238">DNA-binding</keyword>
<dbReference type="SUPFAM" id="SSF50249">
    <property type="entry name" value="Nucleic acid-binding proteins"/>
    <property type="match status" value="1"/>
</dbReference>
<dbReference type="PANTHER" id="PTHR11630">
    <property type="entry name" value="DNA REPLICATION LICENSING FACTOR MCM FAMILY MEMBER"/>
    <property type="match status" value="1"/>
</dbReference>
<dbReference type="PROSITE" id="PS50051">
    <property type="entry name" value="MCM_2"/>
    <property type="match status" value="1"/>
</dbReference>
<keyword evidence="7" id="KW-0539">Nucleus</keyword>
<dbReference type="Pfam" id="PF17855">
    <property type="entry name" value="MCM_lid"/>
    <property type="match status" value="1"/>
</dbReference>
<dbReference type="InterPro" id="IPR027417">
    <property type="entry name" value="P-loop_NTPase"/>
</dbReference>
<dbReference type="eggNOG" id="KOG0478">
    <property type="taxonomic scope" value="Eukaryota"/>
</dbReference>